<organism evidence="1 2">
    <name type="scientific">Rosa chinensis</name>
    <name type="common">China rose</name>
    <dbReference type="NCBI Taxonomy" id="74649"/>
    <lineage>
        <taxon>Eukaryota</taxon>
        <taxon>Viridiplantae</taxon>
        <taxon>Streptophyta</taxon>
        <taxon>Embryophyta</taxon>
        <taxon>Tracheophyta</taxon>
        <taxon>Spermatophyta</taxon>
        <taxon>Magnoliopsida</taxon>
        <taxon>eudicotyledons</taxon>
        <taxon>Gunneridae</taxon>
        <taxon>Pentapetalae</taxon>
        <taxon>rosids</taxon>
        <taxon>fabids</taxon>
        <taxon>Rosales</taxon>
        <taxon>Rosaceae</taxon>
        <taxon>Rosoideae</taxon>
        <taxon>Rosoideae incertae sedis</taxon>
        <taxon>Rosa</taxon>
    </lineage>
</organism>
<accession>A0A2P6QLR6</accession>
<dbReference type="Proteomes" id="UP000238479">
    <property type="component" value="Chromosome 5"/>
</dbReference>
<dbReference type="EMBL" id="PDCK01000043">
    <property type="protein sequence ID" value="PRQ35118.1"/>
    <property type="molecule type" value="Genomic_DNA"/>
</dbReference>
<dbReference type="STRING" id="74649.A0A2P6QLR6"/>
<keyword evidence="2" id="KW-1185">Reference proteome</keyword>
<name>A0A2P6QLR6_ROSCH</name>
<gene>
    <name evidence="1" type="ORF">RchiOBHm_Chr5g0076531</name>
</gene>
<sequence>MPKLLKSHSCYRYVLTLLSSILELKEVRMVESAVCAAPAENRTYDDIPGSLSMIKMDLLTMEGCIYVNRAQDVVSSVFAKDLAIGQDAVNKAKAFDGKHQLIASDLRK</sequence>
<evidence type="ECO:0000313" key="1">
    <source>
        <dbReference type="EMBL" id="PRQ35118.1"/>
    </source>
</evidence>
<evidence type="ECO:0000313" key="2">
    <source>
        <dbReference type="Proteomes" id="UP000238479"/>
    </source>
</evidence>
<reference evidence="1 2" key="1">
    <citation type="journal article" date="2018" name="Nat. Genet.">
        <title>The Rosa genome provides new insights in the design of modern roses.</title>
        <authorList>
            <person name="Bendahmane M."/>
        </authorList>
    </citation>
    <scope>NUCLEOTIDE SEQUENCE [LARGE SCALE GENOMIC DNA]</scope>
    <source>
        <strain evidence="2">cv. Old Blush</strain>
    </source>
</reference>
<protein>
    <submittedName>
        <fullName evidence="1">Uncharacterized protein</fullName>
    </submittedName>
</protein>
<proteinExistence type="predicted"/>
<comment type="caution">
    <text evidence="1">The sequence shown here is derived from an EMBL/GenBank/DDBJ whole genome shotgun (WGS) entry which is preliminary data.</text>
</comment>
<dbReference type="Gramene" id="PRQ35118">
    <property type="protein sequence ID" value="PRQ35118"/>
    <property type="gene ID" value="RchiOBHm_Chr5g0076531"/>
</dbReference>
<dbReference type="AlphaFoldDB" id="A0A2P6QLR6"/>